<evidence type="ECO:0008006" key="6">
    <source>
        <dbReference type="Google" id="ProtNLM"/>
    </source>
</evidence>
<keyword evidence="3" id="KW-0732">Signal</keyword>
<evidence type="ECO:0000313" key="4">
    <source>
        <dbReference type="EMBL" id="OHA02344.1"/>
    </source>
</evidence>
<reference evidence="4 5" key="1">
    <citation type="journal article" date="2016" name="Nat. Commun.">
        <title>Thousands of microbial genomes shed light on interconnected biogeochemical processes in an aquifer system.</title>
        <authorList>
            <person name="Anantharaman K."/>
            <person name="Brown C.T."/>
            <person name="Hug L.A."/>
            <person name="Sharon I."/>
            <person name="Castelle C.J."/>
            <person name="Probst A.J."/>
            <person name="Thomas B.C."/>
            <person name="Singh A."/>
            <person name="Wilkins M.J."/>
            <person name="Karaoz U."/>
            <person name="Brodie E.L."/>
            <person name="Williams K.H."/>
            <person name="Hubbard S.S."/>
            <person name="Banfield J.F."/>
        </authorList>
    </citation>
    <scope>NUCLEOTIDE SEQUENCE [LARGE SCALE GENOMIC DNA]</scope>
</reference>
<keyword evidence="1" id="KW-0175">Coiled coil</keyword>
<organism evidence="4 5">
    <name type="scientific">Candidatus Sungbacteria bacterium RIFCSPHIGHO2_02_FULL_52_23</name>
    <dbReference type="NCBI Taxonomy" id="1802274"/>
    <lineage>
        <taxon>Bacteria</taxon>
        <taxon>Candidatus Sungiibacteriota</taxon>
    </lineage>
</organism>
<evidence type="ECO:0000256" key="3">
    <source>
        <dbReference type="SAM" id="SignalP"/>
    </source>
</evidence>
<dbReference type="AlphaFoldDB" id="A0A1G2KSV8"/>
<feature type="compositionally biased region" description="Polar residues" evidence="2">
    <location>
        <begin position="30"/>
        <end position="41"/>
    </location>
</feature>
<comment type="caution">
    <text evidence="4">The sequence shown here is derived from an EMBL/GenBank/DDBJ whole genome shotgun (WGS) entry which is preliminary data.</text>
</comment>
<dbReference type="EMBL" id="MHQM01000050">
    <property type="protein sequence ID" value="OHA02344.1"/>
    <property type="molecule type" value="Genomic_DNA"/>
</dbReference>
<evidence type="ECO:0000256" key="1">
    <source>
        <dbReference type="SAM" id="Coils"/>
    </source>
</evidence>
<protein>
    <recommendedName>
        <fullName evidence="6">DUF5667 domain-containing protein</fullName>
    </recommendedName>
</protein>
<accession>A0A1G2KSV8</accession>
<feature type="region of interest" description="Disordered" evidence="2">
    <location>
        <begin position="30"/>
        <end position="49"/>
    </location>
</feature>
<sequence length="252" mass="28333">MKNKLSLIVSVSAAVLMPFAALAHEAVAAETSTEQRQQMQVDRQKGLDAAKTERAALEEKARQMRDEVKSKQEELRREMQTRMEELKKKRQEVEAEMKKKREEFQTKMEERKMELKKKLGEQKAVRIEQYFSQMMEKFQTAIDRLKGVADKIESRLTSSTADPANLAVLQTKLTAARAKIGEAEAALADAKVKYTDAVNSTDFKESFKKVRALVEGVAVKVKEAHRALVDVTSSIKELGARGRSSSTTTPAQ</sequence>
<gene>
    <name evidence="4" type="ORF">A3J58_01890</name>
</gene>
<dbReference type="Proteomes" id="UP000178510">
    <property type="component" value="Unassembled WGS sequence"/>
</dbReference>
<feature type="coiled-coil region" evidence="1">
    <location>
        <begin position="135"/>
        <end position="193"/>
    </location>
</feature>
<evidence type="ECO:0000256" key="2">
    <source>
        <dbReference type="SAM" id="MobiDB-lite"/>
    </source>
</evidence>
<evidence type="ECO:0000313" key="5">
    <source>
        <dbReference type="Proteomes" id="UP000178510"/>
    </source>
</evidence>
<proteinExistence type="predicted"/>
<feature type="signal peptide" evidence="3">
    <location>
        <begin position="1"/>
        <end position="23"/>
    </location>
</feature>
<dbReference type="STRING" id="1802274.A3J58_01890"/>
<name>A0A1G2KSV8_9BACT</name>
<feature type="chain" id="PRO_5009583449" description="DUF5667 domain-containing protein" evidence="3">
    <location>
        <begin position="24"/>
        <end position="252"/>
    </location>
</feature>